<dbReference type="CDD" id="cd00761">
    <property type="entry name" value="Glyco_tranf_GTA_type"/>
    <property type="match status" value="1"/>
</dbReference>
<evidence type="ECO:0000259" key="1">
    <source>
        <dbReference type="Pfam" id="PF00535"/>
    </source>
</evidence>
<dbReference type="SUPFAM" id="SSF53448">
    <property type="entry name" value="Nucleotide-diphospho-sugar transferases"/>
    <property type="match status" value="1"/>
</dbReference>
<reference evidence="2 3" key="1">
    <citation type="submission" date="2018-11" db="EMBL/GenBank/DDBJ databases">
        <authorList>
            <person name="Criscuolo A."/>
        </authorList>
    </citation>
    <scope>NUCLEOTIDE SEQUENCE [LARGE SCALE GENOMIC DNA]</scope>
    <source>
        <strain evidence="2">AT11b</strain>
    </source>
</reference>
<organism evidence="2 3">
    <name type="scientific">Arthrobacter ulcerisalmonis</name>
    <dbReference type="NCBI Taxonomy" id="2483813"/>
    <lineage>
        <taxon>Bacteria</taxon>
        <taxon>Bacillati</taxon>
        <taxon>Actinomycetota</taxon>
        <taxon>Actinomycetes</taxon>
        <taxon>Micrococcales</taxon>
        <taxon>Micrococcaceae</taxon>
        <taxon>Arthrobacter</taxon>
    </lineage>
</organism>
<keyword evidence="2" id="KW-0328">Glycosyltransferase</keyword>
<dbReference type="GO" id="GO:0016757">
    <property type="term" value="F:glycosyltransferase activity"/>
    <property type="evidence" value="ECO:0007669"/>
    <property type="project" value="UniProtKB-KW"/>
</dbReference>
<dbReference type="PANTHER" id="PTHR43685">
    <property type="entry name" value="GLYCOSYLTRANSFERASE"/>
    <property type="match status" value="1"/>
</dbReference>
<evidence type="ECO:0000313" key="2">
    <source>
        <dbReference type="EMBL" id="VDC17943.1"/>
    </source>
</evidence>
<feature type="domain" description="Glycosyltransferase 2-like" evidence="1">
    <location>
        <begin position="27"/>
        <end position="187"/>
    </location>
</feature>
<proteinExistence type="predicted"/>
<dbReference type="EMBL" id="UXAU01000008">
    <property type="protein sequence ID" value="VDC17943.1"/>
    <property type="molecule type" value="Genomic_DNA"/>
</dbReference>
<keyword evidence="3" id="KW-1185">Reference proteome</keyword>
<dbReference type="InterPro" id="IPR029044">
    <property type="entry name" value="Nucleotide-diphossugar_trans"/>
</dbReference>
<evidence type="ECO:0000313" key="3">
    <source>
        <dbReference type="Proteomes" id="UP000280861"/>
    </source>
</evidence>
<protein>
    <submittedName>
        <fullName evidence="2">Glycosyltransferase EpsH</fullName>
        <ecNumber evidence="2">2.4.-.-</ecNumber>
    </submittedName>
</protein>
<dbReference type="Gene3D" id="3.90.550.10">
    <property type="entry name" value="Spore Coat Polysaccharide Biosynthesis Protein SpsA, Chain A"/>
    <property type="match status" value="1"/>
</dbReference>
<sequence>MLDLILMSADQSSGDALNDAAVLPRVSIVIPAYNEESVIRQCLVAAIYQSVPAHEIIVVDNLSTDRTAAMVQQMQREYAESPIILLRQELDQGLIPTRNFGLDHATGDVLGRIDADSVIEPDWVEQVQRAFEDRSVQAATGPVVYYDMPMRRFGLKADDKMRQLMLKLGKQQYHFLFGSNMALRASAWQIIRTETCRDERDEMHEDIDLSLHLADHDLKIQYWPEMVSGMSARRLEDSPRDYRYYVTRFDRTYKAHNVRKMALKAPMVVFFSVYFPAKILRAIHTVNTAQPVRRGGQ</sequence>
<keyword evidence="2" id="KW-0808">Transferase</keyword>
<accession>A0A3P5WER6</accession>
<name>A0A3P5WER6_9MICC</name>
<dbReference type="Proteomes" id="UP000280861">
    <property type="component" value="Unassembled WGS sequence"/>
</dbReference>
<dbReference type="InterPro" id="IPR050834">
    <property type="entry name" value="Glycosyltransf_2"/>
</dbReference>
<gene>
    <name evidence="2" type="primary">epsH</name>
    <name evidence="2" type="ORF">PSET11_00053</name>
</gene>
<dbReference type="AlphaFoldDB" id="A0A3P5WER6"/>
<dbReference type="PANTHER" id="PTHR43685:SF2">
    <property type="entry name" value="GLYCOSYLTRANSFERASE 2-LIKE DOMAIN-CONTAINING PROTEIN"/>
    <property type="match status" value="1"/>
</dbReference>
<dbReference type="EC" id="2.4.-.-" evidence="2"/>
<dbReference type="InterPro" id="IPR001173">
    <property type="entry name" value="Glyco_trans_2-like"/>
</dbReference>
<dbReference type="Pfam" id="PF00535">
    <property type="entry name" value="Glycos_transf_2"/>
    <property type="match status" value="1"/>
</dbReference>